<comment type="caution">
    <text evidence="2">The sequence shown here is derived from an EMBL/GenBank/DDBJ whole genome shotgun (WGS) entry which is preliminary data.</text>
</comment>
<sequence length="189" mass="20606">MKERLETGRLILHRLEADDFDAWLEGNRIDLETRTGARFPAAMEPPPLFEEDMPAIRDQLRRAGGDPAASTWLMLARSNRAAVGIAGFTQSEGTVVTGYSVYPALQRMGLATEGLQALLGWLFEQSGVERVRATIPPDNAPSIRVAEKLGMQVVGRSQDAQAGEVLLYEVGRAEHGARQSTESASTRDA</sequence>
<feature type="domain" description="N-acetyltransferase" evidence="1">
    <location>
        <begin position="10"/>
        <end position="173"/>
    </location>
</feature>
<proteinExistence type="predicted"/>
<name>A0A934KD27_9BACT</name>
<dbReference type="EMBL" id="JAEKNR010000246">
    <property type="protein sequence ID" value="MBJ7601472.1"/>
    <property type="molecule type" value="Genomic_DNA"/>
</dbReference>
<dbReference type="InterPro" id="IPR051531">
    <property type="entry name" value="N-acetyltransferase"/>
</dbReference>
<dbReference type="InterPro" id="IPR016181">
    <property type="entry name" value="Acyl_CoA_acyltransferase"/>
</dbReference>
<dbReference type="SUPFAM" id="SSF55729">
    <property type="entry name" value="Acyl-CoA N-acyltransferases (Nat)"/>
    <property type="match status" value="1"/>
</dbReference>
<dbReference type="Pfam" id="PF13302">
    <property type="entry name" value="Acetyltransf_3"/>
    <property type="match status" value="1"/>
</dbReference>
<dbReference type="RefSeq" id="WP_338205716.1">
    <property type="nucleotide sequence ID" value="NZ_JAEKNR010000246.1"/>
</dbReference>
<gene>
    <name evidence="2" type="ORF">JF922_25780</name>
</gene>
<evidence type="ECO:0000259" key="1">
    <source>
        <dbReference type="PROSITE" id="PS51186"/>
    </source>
</evidence>
<dbReference type="Proteomes" id="UP000612893">
    <property type="component" value="Unassembled WGS sequence"/>
</dbReference>
<evidence type="ECO:0000313" key="2">
    <source>
        <dbReference type="EMBL" id="MBJ7601472.1"/>
    </source>
</evidence>
<accession>A0A934KD27</accession>
<keyword evidence="3" id="KW-1185">Reference proteome</keyword>
<dbReference type="InterPro" id="IPR000182">
    <property type="entry name" value="GNAT_dom"/>
</dbReference>
<dbReference type="Gene3D" id="3.40.630.30">
    <property type="match status" value="1"/>
</dbReference>
<dbReference type="PANTHER" id="PTHR43792:SF13">
    <property type="entry name" value="ACETYLTRANSFERASE"/>
    <property type="match status" value="1"/>
</dbReference>
<dbReference type="PANTHER" id="PTHR43792">
    <property type="entry name" value="GNAT FAMILY, PUTATIVE (AFU_ORTHOLOGUE AFUA_3G00765)-RELATED-RELATED"/>
    <property type="match status" value="1"/>
</dbReference>
<reference evidence="2" key="1">
    <citation type="submission" date="2020-10" db="EMBL/GenBank/DDBJ databases">
        <title>Ca. Dormibacterota MAGs.</title>
        <authorList>
            <person name="Montgomery K."/>
        </authorList>
    </citation>
    <scope>NUCLEOTIDE SEQUENCE [LARGE SCALE GENOMIC DNA]</scope>
    <source>
        <strain evidence="2">SC8812_S17_10</strain>
    </source>
</reference>
<protein>
    <submittedName>
        <fullName evidence="2">GNAT family N-acetyltransferase</fullName>
    </submittedName>
</protein>
<dbReference type="PROSITE" id="PS51186">
    <property type="entry name" value="GNAT"/>
    <property type="match status" value="1"/>
</dbReference>
<dbReference type="AlphaFoldDB" id="A0A934KD27"/>
<organism evidence="2 3">
    <name type="scientific">Candidatus Nephthysia bennettiae</name>
    <dbReference type="NCBI Taxonomy" id="3127016"/>
    <lineage>
        <taxon>Bacteria</taxon>
        <taxon>Bacillati</taxon>
        <taxon>Candidatus Dormiibacterota</taxon>
        <taxon>Candidatus Dormibacteria</taxon>
        <taxon>Candidatus Dormibacterales</taxon>
        <taxon>Candidatus Dormibacteraceae</taxon>
        <taxon>Candidatus Nephthysia</taxon>
    </lineage>
</organism>
<evidence type="ECO:0000313" key="3">
    <source>
        <dbReference type="Proteomes" id="UP000612893"/>
    </source>
</evidence>